<dbReference type="Proteomes" id="UP000824123">
    <property type="component" value="Unassembled WGS sequence"/>
</dbReference>
<dbReference type="GO" id="GO:0005047">
    <property type="term" value="F:signal recognition particle binding"/>
    <property type="evidence" value="ECO:0007669"/>
    <property type="project" value="TreeGrafter"/>
</dbReference>
<evidence type="ECO:0000256" key="9">
    <source>
        <dbReference type="HAMAP-Rule" id="MF_00920"/>
    </source>
</evidence>
<keyword evidence="7 9" id="KW-0675">Receptor</keyword>
<comment type="function">
    <text evidence="9">Involved in targeting and insertion of nascent membrane proteins into the cytoplasmic membrane. Acts as a receptor for the complex formed by the signal recognition particle (SRP) and the ribosome-nascent chain (RNC).</text>
</comment>
<dbReference type="Gene3D" id="3.40.50.300">
    <property type="entry name" value="P-loop containing nucleotide triphosphate hydrolases"/>
    <property type="match status" value="1"/>
</dbReference>
<sequence>MAREEKEKKRGFFSKLKDSLTRTRDNISGKVDQLVATYEELDDDFYDELTDILILADVGVKTSTLVVDRLKAEAREKKIGDPKQVKQMLKDILIDMMKDTDLRFPSPTVLMVIGVNGVGKTTTIGKLAVRFQYIGRKVIICAGDTFRAAAADQLEIWAERANTTIIRQHEGADPAAVLFDAIQASRARKADVLIVDTAGRLHNKTHLMEELKKMARVVAREWPEAEFRTLLVVDATTGQNGVEQARVFKDVAKLDGIILTKMDGTAKGGIAIAIRQELGLPVRYIGVGEGIDDLQPFDARDFIEAIF</sequence>
<dbReference type="SUPFAM" id="SSF47364">
    <property type="entry name" value="Domain of the SRP/SRP receptor G-proteins"/>
    <property type="match status" value="1"/>
</dbReference>
<reference evidence="11" key="1">
    <citation type="submission" date="2020-10" db="EMBL/GenBank/DDBJ databases">
        <authorList>
            <person name="Gilroy R."/>
        </authorList>
    </citation>
    <scope>NUCLEOTIDE SEQUENCE</scope>
    <source>
        <strain evidence="11">ChiSxjej2B14-8506</strain>
    </source>
</reference>
<evidence type="ECO:0000256" key="8">
    <source>
        <dbReference type="ARBA" id="ARBA00048027"/>
    </source>
</evidence>
<dbReference type="GO" id="GO:0005525">
    <property type="term" value="F:GTP binding"/>
    <property type="evidence" value="ECO:0007669"/>
    <property type="project" value="UniProtKB-UniRule"/>
</dbReference>
<keyword evidence="2 9" id="KW-0963">Cytoplasm</keyword>
<organism evidence="11 12">
    <name type="scientific">Candidatus Fimadaptatus faecigallinarum</name>
    <dbReference type="NCBI Taxonomy" id="2840814"/>
    <lineage>
        <taxon>Bacteria</taxon>
        <taxon>Bacillati</taxon>
        <taxon>Bacillota</taxon>
        <taxon>Clostridia</taxon>
        <taxon>Eubacteriales</taxon>
        <taxon>Candidatus Fimadaptatus</taxon>
    </lineage>
</organism>
<dbReference type="SUPFAM" id="SSF52540">
    <property type="entry name" value="P-loop containing nucleoside triphosphate hydrolases"/>
    <property type="match status" value="1"/>
</dbReference>
<dbReference type="Pfam" id="PF02881">
    <property type="entry name" value="SRP54_N"/>
    <property type="match status" value="1"/>
</dbReference>
<dbReference type="InterPro" id="IPR003593">
    <property type="entry name" value="AAA+_ATPase"/>
</dbReference>
<keyword evidence="1 9" id="KW-1003">Cell membrane</keyword>
<evidence type="ECO:0000256" key="2">
    <source>
        <dbReference type="ARBA" id="ARBA00022490"/>
    </source>
</evidence>
<evidence type="ECO:0000313" key="11">
    <source>
        <dbReference type="EMBL" id="HIU46021.1"/>
    </source>
</evidence>
<feature type="binding site" evidence="9">
    <location>
        <begin position="196"/>
        <end position="200"/>
    </location>
    <ligand>
        <name>GTP</name>
        <dbReference type="ChEBI" id="CHEBI:37565"/>
    </ligand>
</feature>
<dbReference type="HAMAP" id="MF_00920">
    <property type="entry name" value="FtsY"/>
    <property type="match status" value="1"/>
</dbReference>
<dbReference type="InterPro" id="IPR036225">
    <property type="entry name" value="SRP/SRP_N"/>
</dbReference>
<keyword evidence="4 9" id="KW-0378">Hydrolase</keyword>
<protein>
    <recommendedName>
        <fullName evidence="9">Signal recognition particle receptor FtsY</fullName>
        <shortName evidence="9">SRP receptor</shortName>
        <ecNumber evidence="9">3.6.5.4</ecNumber>
    </recommendedName>
</protein>
<dbReference type="PANTHER" id="PTHR43134">
    <property type="entry name" value="SIGNAL RECOGNITION PARTICLE RECEPTOR SUBUNIT ALPHA"/>
    <property type="match status" value="1"/>
</dbReference>
<dbReference type="GO" id="GO:0005886">
    <property type="term" value="C:plasma membrane"/>
    <property type="evidence" value="ECO:0007669"/>
    <property type="project" value="UniProtKB-SubCell"/>
</dbReference>
<feature type="binding site" evidence="9">
    <location>
        <begin position="260"/>
        <end position="263"/>
    </location>
    <ligand>
        <name>GTP</name>
        <dbReference type="ChEBI" id="CHEBI:37565"/>
    </ligand>
</feature>
<reference evidence="11" key="2">
    <citation type="journal article" date="2021" name="PeerJ">
        <title>Extensive microbial diversity within the chicken gut microbiome revealed by metagenomics and culture.</title>
        <authorList>
            <person name="Gilroy R."/>
            <person name="Ravi A."/>
            <person name="Getino M."/>
            <person name="Pursley I."/>
            <person name="Horton D.L."/>
            <person name="Alikhan N.F."/>
            <person name="Baker D."/>
            <person name="Gharbi K."/>
            <person name="Hall N."/>
            <person name="Watson M."/>
            <person name="Adriaenssens E.M."/>
            <person name="Foster-Nyarko E."/>
            <person name="Jarju S."/>
            <person name="Secka A."/>
            <person name="Antonio M."/>
            <person name="Oren A."/>
            <person name="Chaudhuri R.R."/>
            <person name="La Ragione R."/>
            <person name="Hildebrand F."/>
            <person name="Pallen M.J."/>
        </authorList>
    </citation>
    <scope>NUCLEOTIDE SEQUENCE</scope>
    <source>
        <strain evidence="11">ChiSxjej2B14-8506</strain>
    </source>
</reference>
<dbReference type="NCBIfam" id="TIGR00064">
    <property type="entry name" value="ftsY"/>
    <property type="match status" value="1"/>
</dbReference>
<dbReference type="InterPro" id="IPR027417">
    <property type="entry name" value="P-loop_NTPase"/>
</dbReference>
<feature type="domain" description="SRP54-type proteins GTP-binding" evidence="10">
    <location>
        <begin position="281"/>
        <end position="294"/>
    </location>
</feature>
<dbReference type="InterPro" id="IPR013822">
    <property type="entry name" value="Signal_recog_particl_SRP54_hlx"/>
</dbReference>
<dbReference type="InterPro" id="IPR000897">
    <property type="entry name" value="SRP54_GTPase_dom"/>
</dbReference>
<evidence type="ECO:0000256" key="1">
    <source>
        <dbReference type="ARBA" id="ARBA00022475"/>
    </source>
</evidence>
<dbReference type="SMART" id="SM00962">
    <property type="entry name" value="SRP54"/>
    <property type="match status" value="1"/>
</dbReference>
<evidence type="ECO:0000256" key="4">
    <source>
        <dbReference type="ARBA" id="ARBA00022801"/>
    </source>
</evidence>
<evidence type="ECO:0000256" key="5">
    <source>
        <dbReference type="ARBA" id="ARBA00023134"/>
    </source>
</evidence>
<dbReference type="EC" id="3.6.5.4" evidence="9"/>
<dbReference type="GO" id="GO:0005737">
    <property type="term" value="C:cytoplasm"/>
    <property type="evidence" value="ECO:0007669"/>
    <property type="project" value="UniProtKB-SubCell"/>
</dbReference>
<evidence type="ECO:0000259" key="10">
    <source>
        <dbReference type="PROSITE" id="PS00300"/>
    </source>
</evidence>
<dbReference type="InterPro" id="IPR042101">
    <property type="entry name" value="SRP54_N_sf"/>
</dbReference>
<accession>A0A9D1LQ77</accession>
<dbReference type="PANTHER" id="PTHR43134:SF1">
    <property type="entry name" value="SIGNAL RECOGNITION PARTICLE RECEPTOR SUBUNIT ALPHA"/>
    <property type="match status" value="1"/>
</dbReference>
<dbReference type="FunFam" id="3.40.50.300:FF:000053">
    <property type="entry name" value="Signal recognition particle receptor FtsY"/>
    <property type="match status" value="1"/>
</dbReference>
<gene>
    <name evidence="9 11" type="primary">ftsY</name>
    <name evidence="11" type="ORF">IAC59_02020</name>
</gene>
<comment type="subunit">
    <text evidence="9">Part of the signal recognition particle protein translocation system, which is composed of SRP and FtsY.</text>
</comment>
<evidence type="ECO:0000256" key="6">
    <source>
        <dbReference type="ARBA" id="ARBA00023136"/>
    </source>
</evidence>
<evidence type="ECO:0000313" key="12">
    <source>
        <dbReference type="Proteomes" id="UP000824123"/>
    </source>
</evidence>
<comment type="subcellular location">
    <subcellularLocation>
        <location evidence="9">Cell membrane</location>
        <topology evidence="9">Peripheral membrane protein</topology>
        <orientation evidence="9">Cytoplasmic side</orientation>
    </subcellularLocation>
    <subcellularLocation>
        <location evidence="9">Cytoplasm</location>
    </subcellularLocation>
</comment>
<dbReference type="EMBL" id="DVNK01000014">
    <property type="protein sequence ID" value="HIU46021.1"/>
    <property type="molecule type" value="Genomic_DNA"/>
</dbReference>
<evidence type="ECO:0000256" key="3">
    <source>
        <dbReference type="ARBA" id="ARBA00022741"/>
    </source>
</evidence>
<comment type="catalytic activity">
    <reaction evidence="8 9">
        <text>GTP + H2O = GDP + phosphate + H(+)</text>
        <dbReference type="Rhea" id="RHEA:19669"/>
        <dbReference type="ChEBI" id="CHEBI:15377"/>
        <dbReference type="ChEBI" id="CHEBI:15378"/>
        <dbReference type="ChEBI" id="CHEBI:37565"/>
        <dbReference type="ChEBI" id="CHEBI:43474"/>
        <dbReference type="ChEBI" id="CHEBI:58189"/>
        <dbReference type="EC" id="3.6.5.4"/>
    </reaction>
</comment>
<dbReference type="AlphaFoldDB" id="A0A9D1LQ77"/>
<keyword evidence="5 9" id="KW-0342">GTP-binding</keyword>
<comment type="similarity">
    <text evidence="9">Belongs to the GTP-binding SRP family. FtsY subfamily.</text>
</comment>
<keyword evidence="3 9" id="KW-0547">Nucleotide-binding</keyword>
<keyword evidence="6 9" id="KW-0472">Membrane</keyword>
<dbReference type="GO" id="GO:0003924">
    <property type="term" value="F:GTPase activity"/>
    <property type="evidence" value="ECO:0007669"/>
    <property type="project" value="UniProtKB-UniRule"/>
</dbReference>
<proteinExistence type="inferred from homology"/>
<dbReference type="GO" id="GO:0006614">
    <property type="term" value="P:SRP-dependent cotranslational protein targeting to membrane"/>
    <property type="evidence" value="ECO:0007669"/>
    <property type="project" value="InterPro"/>
</dbReference>
<dbReference type="PROSITE" id="PS00300">
    <property type="entry name" value="SRP54"/>
    <property type="match status" value="1"/>
</dbReference>
<evidence type="ECO:0000256" key="7">
    <source>
        <dbReference type="ARBA" id="ARBA00023170"/>
    </source>
</evidence>
<dbReference type="FunFam" id="1.20.120.140:FF:000002">
    <property type="entry name" value="Signal recognition particle receptor FtsY"/>
    <property type="match status" value="1"/>
</dbReference>
<name>A0A9D1LQ77_9FIRM</name>
<dbReference type="Pfam" id="PF00448">
    <property type="entry name" value="SRP54"/>
    <property type="match status" value="1"/>
</dbReference>
<dbReference type="SMART" id="SM00963">
    <property type="entry name" value="SRP54_N"/>
    <property type="match status" value="1"/>
</dbReference>
<dbReference type="InterPro" id="IPR004390">
    <property type="entry name" value="SR_rcpt_FtsY"/>
</dbReference>
<comment type="caution">
    <text evidence="11">The sequence shown here is derived from an EMBL/GenBank/DDBJ whole genome shotgun (WGS) entry which is preliminary data.</text>
</comment>
<dbReference type="Gene3D" id="1.20.120.140">
    <property type="entry name" value="Signal recognition particle SRP54, nucleotide-binding domain"/>
    <property type="match status" value="1"/>
</dbReference>
<dbReference type="SMART" id="SM00382">
    <property type="entry name" value="AAA"/>
    <property type="match status" value="1"/>
</dbReference>
<feature type="binding site" evidence="9">
    <location>
        <begin position="114"/>
        <end position="121"/>
    </location>
    <ligand>
        <name>GTP</name>
        <dbReference type="ChEBI" id="CHEBI:37565"/>
    </ligand>
</feature>
<dbReference type="CDD" id="cd17874">
    <property type="entry name" value="FtsY"/>
    <property type="match status" value="1"/>
</dbReference>